<accession>A0A0F7L3R1</accession>
<protein>
    <submittedName>
        <fullName evidence="1">Uncharacterized protein</fullName>
    </submittedName>
</protein>
<proteinExistence type="predicted"/>
<reference evidence="1" key="1">
    <citation type="journal article" date="2015" name="Front. Microbiol.">
        <title>Combining genomic sequencing methods to explore viral diversity and reveal potential virus-host interactions.</title>
        <authorList>
            <person name="Chow C.E."/>
            <person name="Winget D.M."/>
            <person name="White R.A.III."/>
            <person name="Hallam S.J."/>
            <person name="Suttle C.A."/>
        </authorList>
    </citation>
    <scope>NUCLEOTIDE SEQUENCE</scope>
    <source>
        <strain evidence="1">Anoxic3_4</strain>
    </source>
</reference>
<evidence type="ECO:0000313" key="1">
    <source>
        <dbReference type="EMBL" id="AKH46127.1"/>
    </source>
</evidence>
<dbReference type="EMBL" id="KR029579">
    <property type="protein sequence ID" value="AKH46127.1"/>
    <property type="molecule type" value="Genomic_DNA"/>
</dbReference>
<sequence length="62" mass="7325">MSPGDVLTLSCGNIFCFFCFFSRERSCDSVFFYFFKRCNCVFSFGNKFFFVWKSFSPLTLMS</sequence>
<name>A0A0F7L3R1_9VIRU</name>
<reference evidence="1" key="2">
    <citation type="submission" date="2015-03" db="EMBL/GenBank/DDBJ databases">
        <authorList>
            <person name="Chow C.-E.T."/>
            <person name="Winget D.M."/>
            <person name="White R.A.III."/>
            <person name="Hallam S.J."/>
            <person name="Suttle C.A."/>
        </authorList>
    </citation>
    <scope>NUCLEOTIDE SEQUENCE</scope>
    <source>
        <strain evidence="1">Anoxic3_4</strain>
    </source>
</reference>
<organism evidence="1">
    <name type="scientific">uncultured marine virus</name>
    <dbReference type="NCBI Taxonomy" id="186617"/>
    <lineage>
        <taxon>Viruses</taxon>
        <taxon>environmental samples</taxon>
    </lineage>
</organism>